<comment type="similarity">
    <text evidence="2">Belongs to the cation transport ATPase (P-type) (TC 3.A.3) family. Type IB subfamily.</text>
</comment>
<dbReference type="NCBIfam" id="TIGR01494">
    <property type="entry name" value="ATPase_P-type"/>
    <property type="match status" value="1"/>
</dbReference>
<dbReference type="PANTHER" id="PTHR43520">
    <property type="entry name" value="ATP7, ISOFORM B"/>
    <property type="match status" value="1"/>
</dbReference>
<evidence type="ECO:0000256" key="8">
    <source>
        <dbReference type="ARBA" id="ARBA00022741"/>
    </source>
</evidence>
<feature type="region of interest" description="Disordered" evidence="15">
    <location>
        <begin position="1"/>
        <end position="23"/>
    </location>
</feature>
<reference evidence="18" key="1">
    <citation type="submission" date="2018-06" db="EMBL/GenBank/DDBJ databases">
        <authorList>
            <person name="Zhirakovskaya E."/>
        </authorList>
    </citation>
    <scope>NUCLEOTIDE SEQUENCE</scope>
</reference>
<keyword evidence="18" id="KW-0378">Hydrolase</keyword>
<dbReference type="NCBIfam" id="TIGR01512">
    <property type="entry name" value="ATPase-IB2_Cd"/>
    <property type="match status" value="1"/>
</dbReference>
<dbReference type="InterPro" id="IPR023299">
    <property type="entry name" value="ATPase_P-typ_cyto_dom_N"/>
</dbReference>
<dbReference type="SUPFAM" id="SSF56784">
    <property type="entry name" value="HAD-like"/>
    <property type="match status" value="1"/>
</dbReference>
<dbReference type="InterPro" id="IPR018303">
    <property type="entry name" value="ATPase_P-typ_P_site"/>
</dbReference>
<dbReference type="GO" id="GO:0005507">
    <property type="term" value="F:copper ion binding"/>
    <property type="evidence" value="ECO:0007669"/>
    <property type="project" value="TreeGrafter"/>
</dbReference>
<dbReference type="EC" id="3.6.3.4" evidence="18"/>
<dbReference type="SUPFAM" id="SSF55008">
    <property type="entry name" value="HMA, heavy metal-associated domain"/>
    <property type="match status" value="1"/>
</dbReference>
<keyword evidence="8" id="KW-0547">Nucleotide-binding</keyword>
<evidence type="ECO:0000256" key="13">
    <source>
        <dbReference type="ARBA" id="ARBA00023065"/>
    </source>
</evidence>
<comment type="subcellular location">
    <subcellularLocation>
        <location evidence="1">Cell membrane</location>
        <topology evidence="1">Multi-pass membrane protein</topology>
    </subcellularLocation>
</comment>
<dbReference type="InterPro" id="IPR008250">
    <property type="entry name" value="ATPase_P-typ_transduc_dom_A_sf"/>
</dbReference>
<keyword evidence="12 16" id="KW-1133">Transmembrane helix</keyword>
<keyword evidence="5" id="KW-0597">Phosphoprotein</keyword>
<dbReference type="Pfam" id="PF00702">
    <property type="entry name" value="Hydrolase"/>
    <property type="match status" value="1"/>
</dbReference>
<keyword evidence="10" id="KW-0460">Magnesium</keyword>
<dbReference type="GO" id="GO:0016887">
    <property type="term" value="F:ATP hydrolysis activity"/>
    <property type="evidence" value="ECO:0007669"/>
    <property type="project" value="InterPro"/>
</dbReference>
<dbReference type="Gene3D" id="3.40.50.1000">
    <property type="entry name" value="HAD superfamily/HAD-like"/>
    <property type="match status" value="1"/>
</dbReference>
<evidence type="ECO:0000256" key="5">
    <source>
        <dbReference type="ARBA" id="ARBA00022553"/>
    </source>
</evidence>
<feature type="transmembrane region" description="Helical" evidence="16">
    <location>
        <begin position="720"/>
        <end position="738"/>
    </location>
</feature>
<evidence type="ECO:0000256" key="7">
    <source>
        <dbReference type="ARBA" id="ARBA00022723"/>
    </source>
</evidence>
<dbReference type="PANTHER" id="PTHR43520:SF5">
    <property type="entry name" value="CATION-TRANSPORTING P-TYPE ATPASE-RELATED"/>
    <property type="match status" value="1"/>
</dbReference>
<evidence type="ECO:0000256" key="6">
    <source>
        <dbReference type="ARBA" id="ARBA00022692"/>
    </source>
</evidence>
<dbReference type="PROSITE" id="PS00154">
    <property type="entry name" value="ATPASE_E1_E2"/>
    <property type="match status" value="1"/>
</dbReference>
<dbReference type="GO" id="GO:0043682">
    <property type="term" value="F:P-type divalent copper transporter activity"/>
    <property type="evidence" value="ECO:0007669"/>
    <property type="project" value="TreeGrafter"/>
</dbReference>
<evidence type="ECO:0000256" key="14">
    <source>
        <dbReference type="ARBA" id="ARBA00023136"/>
    </source>
</evidence>
<feature type="transmembrane region" description="Helical" evidence="16">
    <location>
        <begin position="694"/>
        <end position="714"/>
    </location>
</feature>
<feature type="transmembrane region" description="Helical" evidence="16">
    <location>
        <begin position="192"/>
        <end position="214"/>
    </location>
</feature>
<evidence type="ECO:0000256" key="12">
    <source>
        <dbReference type="ARBA" id="ARBA00022989"/>
    </source>
</evidence>
<dbReference type="SUPFAM" id="SSF81665">
    <property type="entry name" value="Calcium ATPase, transmembrane domain M"/>
    <property type="match status" value="1"/>
</dbReference>
<dbReference type="InterPro" id="IPR006121">
    <property type="entry name" value="HMA_dom"/>
</dbReference>
<gene>
    <name evidence="18" type="ORF">MNBD_ALPHA06-1816</name>
</gene>
<dbReference type="NCBIfam" id="TIGR01525">
    <property type="entry name" value="ATPase-IB_hvy"/>
    <property type="match status" value="1"/>
</dbReference>
<proteinExistence type="inferred from homology"/>
<evidence type="ECO:0000256" key="16">
    <source>
        <dbReference type="SAM" id="Phobius"/>
    </source>
</evidence>
<keyword evidence="6 16" id="KW-0812">Transmembrane</keyword>
<evidence type="ECO:0000256" key="9">
    <source>
        <dbReference type="ARBA" id="ARBA00022840"/>
    </source>
</evidence>
<evidence type="ECO:0000256" key="2">
    <source>
        <dbReference type="ARBA" id="ARBA00006024"/>
    </source>
</evidence>
<dbReference type="GO" id="GO:0055070">
    <property type="term" value="P:copper ion homeostasis"/>
    <property type="evidence" value="ECO:0007669"/>
    <property type="project" value="TreeGrafter"/>
</dbReference>
<sequence length="745" mass="78406">MSDIELQQRGCPTTGGPVAEPGAAADPAAFVRAEEDGMSRLELLVRGAKCAGCISKIEGGVTALAGVRDARLNLSTGKLSVSWKQQDADPGQIAKKVADMGYQVSPYDPGEAEEERDKEGRFLLVCLAVAGFALMNIMLFSISVWSGDSGEMNQTTRLFFHWISALIALPAAAFAGRPFFSSAFRSLQKGQANMDVPISLAVLLALGLSLYETAVGGGHTYFDAAVMLLFFLLIGRWLDHRLRGATRVAARKLLSLQANTANVLASNGEITAVRSNQIKPGDTIILWPGDRAPVDGVITEGKSDIDMALVSGESAPALVQTGEPVKAGMINLTAKLIMQATATSADSLLAELTRLVEAGEAAKGRFVRLADRAARLYVPVVHSLALLAFVGWMMSGAGVHQSIVIAAAVLIITCPCALGLAAPAVQIVAVGRLFKQGVLVKTGDALERLAQIDMVLFDKTGTLTLGKPELLNRAELSQQTIARAALLARTSRHPLSQAIANLAGPGPVATDTREVPGYGVEGKIDGQMVRLGKREWVLDETDAGNAEIASSQLYLAGAGETPIVFLFADALRVDANQSVTALKQLGIKVAMLSGDRKQPALAAAKLAGIDEVYYQLTPQQKIDHVDKMGSDGHKVLMVGDGLNDAPALAAAHVSMSPASAADASQAAADIVIDGSKLMPVVQAIHTAKAAKFRILQNFGLAAFYNMFAVPMALFGFVTPMIAAIAMSGSSIFVTLNALRKFRKGG</sequence>
<evidence type="ECO:0000256" key="11">
    <source>
        <dbReference type="ARBA" id="ARBA00022967"/>
    </source>
</evidence>
<accession>A0A3B0RGS0</accession>
<evidence type="ECO:0000256" key="1">
    <source>
        <dbReference type="ARBA" id="ARBA00004651"/>
    </source>
</evidence>
<dbReference type="Gene3D" id="2.70.150.10">
    <property type="entry name" value="Calcium-transporting ATPase, cytoplasmic transduction domain A"/>
    <property type="match status" value="1"/>
</dbReference>
<feature type="transmembrane region" description="Helical" evidence="16">
    <location>
        <begin position="376"/>
        <end position="397"/>
    </location>
</feature>
<dbReference type="NCBIfam" id="TIGR01511">
    <property type="entry name" value="ATPase-IB1_Cu"/>
    <property type="match status" value="1"/>
</dbReference>
<organism evidence="18">
    <name type="scientific">hydrothermal vent metagenome</name>
    <dbReference type="NCBI Taxonomy" id="652676"/>
    <lineage>
        <taxon>unclassified sequences</taxon>
        <taxon>metagenomes</taxon>
        <taxon>ecological metagenomes</taxon>
    </lineage>
</organism>
<dbReference type="Gene3D" id="3.30.70.100">
    <property type="match status" value="1"/>
</dbReference>
<keyword evidence="14 16" id="KW-0472">Membrane</keyword>
<dbReference type="InterPro" id="IPR023298">
    <property type="entry name" value="ATPase_P-typ_TM_dom_sf"/>
</dbReference>
<dbReference type="PROSITE" id="PS50846">
    <property type="entry name" value="HMA_2"/>
    <property type="match status" value="1"/>
</dbReference>
<keyword evidence="7" id="KW-0479">Metal-binding</keyword>
<dbReference type="SUPFAM" id="SSF81653">
    <property type="entry name" value="Calcium ATPase, transduction domain A"/>
    <property type="match status" value="1"/>
</dbReference>
<evidence type="ECO:0000259" key="17">
    <source>
        <dbReference type="PROSITE" id="PS50846"/>
    </source>
</evidence>
<dbReference type="InterPro" id="IPR023214">
    <property type="entry name" value="HAD_sf"/>
</dbReference>
<dbReference type="CDD" id="cd00371">
    <property type="entry name" value="HMA"/>
    <property type="match status" value="1"/>
</dbReference>
<dbReference type="AlphaFoldDB" id="A0A3B0RGS0"/>
<evidence type="ECO:0000256" key="4">
    <source>
        <dbReference type="ARBA" id="ARBA00022475"/>
    </source>
</evidence>
<dbReference type="Pfam" id="PF00122">
    <property type="entry name" value="E1-E2_ATPase"/>
    <property type="match status" value="1"/>
</dbReference>
<dbReference type="GO" id="GO:0005524">
    <property type="term" value="F:ATP binding"/>
    <property type="evidence" value="ECO:0007669"/>
    <property type="project" value="UniProtKB-KW"/>
</dbReference>
<evidence type="ECO:0000256" key="10">
    <source>
        <dbReference type="ARBA" id="ARBA00022842"/>
    </source>
</evidence>
<feature type="transmembrane region" description="Helical" evidence="16">
    <location>
        <begin position="122"/>
        <end position="147"/>
    </location>
</feature>
<dbReference type="InterPro" id="IPR036163">
    <property type="entry name" value="HMA_dom_sf"/>
</dbReference>
<dbReference type="EMBL" id="UOEE01000147">
    <property type="protein sequence ID" value="VAV92584.1"/>
    <property type="molecule type" value="Genomic_DNA"/>
</dbReference>
<keyword evidence="9" id="KW-0067">ATP-binding</keyword>
<evidence type="ECO:0000313" key="18">
    <source>
        <dbReference type="EMBL" id="VAV92584.1"/>
    </source>
</evidence>
<dbReference type="Gene3D" id="3.40.1110.10">
    <property type="entry name" value="Calcium-transporting ATPase, cytoplasmic domain N"/>
    <property type="match status" value="1"/>
</dbReference>
<feature type="domain" description="HMA" evidence="17">
    <location>
        <begin position="39"/>
        <end position="105"/>
    </location>
</feature>
<feature type="transmembrane region" description="Helical" evidence="16">
    <location>
        <begin position="220"/>
        <end position="238"/>
    </location>
</feature>
<evidence type="ECO:0000256" key="15">
    <source>
        <dbReference type="SAM" id="MobiDB-lite"/>
    </source>
</evidence>
<dbReference type="InterPro" id="IPR059000">
    <property type="entry name" value="ATPase_P-type_domA"/>
</dbReference>
<dbReference type="InterPro" id="IPR027256">
    <property type="entry name" value="P-typ_ATPase_IB"/>
</dbReference>
<protein>
    <submittedName>
        <fullName evidence="18">Type cbb3 cytochrome oxidase biogenesis protein CcoI Copper-translocating P-type ATPase</fullName>
        <ecNumber evidence="18">3.6.3.4</ecNumber>
    </submittedName>
</protein>
<keyword evidence="11" id="KW-1278">Translocase</keyword>
<dbReference type="PRINTS" id="PR00119">
    <property type="entry name" value="CATATPASE"/>
</dbReference>
<dbReference type="PRINTS" id="PR00120">
    <property type="entry name" value="HATPASE"/>
</dbReference>
<keyword evidence="13" id="KW-0406">Ion transport</keyword>
<dbReference type="GO" id="GO:0005886">
    <property type="term" value="C:plasma membrane"/>
    <property type="evidence" value="ECO:0007669"/>
    <property type="project" value="UniProtKB-SubCell"/>
</dbReference>
<evidence type="ECO:0000256" key="3">
    <source>
        <dbReference type="ARBA" id="ARBA00022448"/>
    </source>
</evidence>
<dbReference type="InterPro" id="IPR036412">
    <property type="entry name" value="HAD-like_sf"/>
</dbReference>
<feature type="transmembrane region" description="Helical" evidence="16">
    <location>
        <begin position="403"/>
        <end position="425"/>
    </location>
</feature>
<dbReference type="Pfam" id="PF00403">
    <property type="entry name" value="HMA"/>
    <property type="match status" value="1"/>
</dbReference>
<keyword evidence="4" id="KW-1003">Cell membrane</keyword>
<keyword evidence="3" id="KW-0813">Transport</keyword>
<name>A0A3B0RGS0_9ZZZZ</name>
<dbReference type="InterPro" id="IPR001757">
    <property type="entry name" value="P_typ_ATPase"/>
</dbReference>
<feature type="transmembrane region" description="Helical" evidence="16">
    <location>
        <begin position="159"/>
        <end position="180"/>
    </location>
</feature>